<dbReference type="EMBL" id="JACGWO010000002">
    <property type="protein sequence ID" value="KAK4435299.1"/>
    <property type="molecule type" value="Genomic_DNA"/>
</dbReference>
<accession>A0AAE1YRQ8</accession>
<evidence type="ECO:0000256" key="2">
    <source>
        <dbReference type="ARBA" id="ARBA00022833"/>
    </source>
</evidence>
<dbReference type="PROSITE" id="PS50023">
    <property type="entry name" value="LIM_DOMAIN_2"/>
    <property type="match status" value="1"/>
</dbReference>
<evidence type="ECO:0000313" key="8">
    <source>
        <dbReference type="Proteomes" id="UP001293254"/>
    </source>
</evidence>
<dbReference type="FunFam" id="2.10.110.10:FF:000002">
    <property type="entry name" value="LIM domain and actin-binding 1"/>
    <property type="match status" value="1"/>
</dbReference>
<keyword evidence="2 4" id="KW-0862">Zinc</keyword>
<evidence type="ECO:0000256" key="1">
    <source>
        <dbReference type="ARBA" id="ARBA00022723"/>
    </source>
</evidence>
<protein>
    <submittedName>
        <fullName evidence="7">LIM domain-containing protein WLIM2b</fullName>
    </submittedName>
</protein>
<proteinExistence type="predicted"/>
<evidence type="ECO:0000256" key="5">
    <source>
        <dbReference type="SAM" id="MobiDB-lite"/>
    </source>
</evidence>
<evidence type="ECO:0000256" key="3">
    <source>
        <dbReference type="ARBA" id="ARBA00023038"/>
    </source>
</evidence>
<gene>
    <name evidence="7" type="ORF">Salat_0693300</name>
</gene>
<evidence type="ECO:0000256" key="4">
    <source>
        <dbReference type="PROSITE-ProRule" id="PRU00125"/>
    </source>
</evidence>
<dbReference type="PROSITE" id="PS00478">
    <property type="entry name" value="LIM_DOMAIN_1"/>
    <property type="match status" value="1"/>
</dbReference>
<feature type="region of interest" description="Disordered" evidence="5">
    <location>
        <begin position="141"/>
        <end position="166"/>
    </location>
</feature>
<keyword evidence="1 4" id="KW-0479">Metal-binding</keyword>
<name>A0AAE1YRQ8_9LAMI</name>
<dbReference type="Proteomes" id="UP001293254">
    <property type="component" value="Unassembled WGS sequence"/>
</dbReference>
<organism evidence="7 8">
    <name type="scientific">Sesamum alatum</name>
    <dbReference type="NCBI Taxonomy" id="300844"/>
    <lineage>
        <taxon>Eukaryota</taxon>
        <taxon>Viridiplantae</taxon>
        <taxon>Streptophyta</taxon>
        <taxon>Embryophyta</taxon>
        <taxon>Tracheophyta</taxon>
        <taxon>Spermatophyta</taxon>
        <taxon>Magnoliopsida</taxon>
        <taxon>eudicotyledons</taxon>
        <taxon>Gunneridae</taxon>
        <taxon>Pentapetalae</taxon>
        <taxon>asterids</taxon>
        <taxon>lamiids</taxon>
        <taxon>Lamiales</taxon>
        <taxon>Pedaliaceae</taxon>
        <taxon>Sesamum</taxon>
    </lineage>
</organism>
<keyword evidence="8" id="KW-1185">Reference proteome</keyword>
<dbReference type="GO" id="GO:0051015">
    <property type="term" value="F:actin filament binding"/>
    <property type="evidence" value="ECO:0007669"/>
    <property type="project" value="UniProtKB-ARBA"/>
</dbReference>
<reference evidence="7" key="1">
    <citation type="submission" date="2020-06" db="EMBL/GenBank/DDBJ databases">
        <authorList>
            <person name="Li T."/>
            <person name="Hu X."/>
            <person name="Zhang T."/>
            <person name="Song X."/>
            <person name="Zhang H."/>
            <person name="Dai N."/>
            <person name="Sheng W."/>
            <person name="Hou X."/>
            <person name="Wei L."/>
        </authorList>
    </citation>
    <scope>NUCLEOTIDE SEQUENCE</scope>
    <source>
        <strain evidence="7">3651</strain>
        <tissue evidence="7">Leaf</tissue>
    </source>
</reference>
<reference evidence="7" key="2">
    <citation type="journal article" date="2024" name="Plant">
        <title>Genomic evolution and insights into agronomic trait innovations of Sesamum species.</title>
        <authorList>
            <person name="Miao H."/>
            <person name="Wang L."/>
            <person name="Qu L."/>
            <person name="Liu H."/>
            <person name="Sun Y."/>
            <person name="Le M."/>
            <person name="Wang Q."/>
            <person name="Wei S."/>
            <person name="Zheng Y."/>
            <person name="Lin W."/>
            <person name="Duan Y."/>
            <person name="Cao H."/>
            <person name="Xiong S."/>
            <person name="Wang X."/>
            <person name="Wei L."/>
            <person name="Li C."/>
            <person name="Ma Q."/>
            <person name="Ju M."/>
            <person name="Zhao R."/>
            <person name="Li G."/>
            <person name="Mu C."/>
            <person name="Tian Q."/>
            <person name="Mei H."/>
            <person name="Zhang T."/>
            <person name="Gao T."/>
            <person name="Zhang H."/>
        </authorList>
    </citation>
    <scope>NUCLEOTIDE SEQUENCE</scope>
    <source>
        <strain evidence="7">3651</strain>
    </source>
</reference>
<evidence type="ECO:0000313" key="7">
    <source>
        <dbReference type="EMBL" id="KAK4435299.1"/>
    </source>
</evidence>
<dbReference type="GO" id="GO:0051017">
    <property type="term" value="P:actin filament bundle assembly"/>
    <property type="evidence" value="ECO:0007669"/>
    <property type="project" value="UniProtKB-ARBA"/>
</dbReference>
<keyword evidence="3 4" id="KW-0440">LIM domain</keyword>
<dbReference type="InterPro" id="IPR001781">
    <property type="entry name" value="Znf_LIM"/>
</dbReference>
<dbReference type="SMART" id="SM00132">
    <property type="entry name" value="LIM"/>
    <property type="match status" value="2"/>
</dbReference>
<comment type="caution">
    <text evidence="7">The sequence shown here is derived from an EMBL/GenBank/DDBJ whole genome shotgun (WGS) entry which is preliminary data.</text>
</comment>
<dbReference type="SUPFAM" id="SSF57716">
    <property type="entry name" value="Glucocorticoid receptor-like (DNA-binding domain)"/>
    <property type="match status" value="3"/>
</dbReference>
<sequence>MTQFGTTKKCSACDKTVYLVEMMSADGVPYHNTCFRCSHCNGRLTSRTPSKVSSLFSGTQDKCAVCKKTVYPLEKVTVEGEFYHKSCFRCAHGGCNLTTSSYAALDGILYCKPHFAQLFKEKGSYTHLTKAASLKRNALAQEAGLVGPDDQPPQPENPAVELDQDK</sequence>
<dbReference type="PANTHER" id="PTHR24206">
    <property type="entry name" value="OS06G0237300 PROTEIN"/>
    <property type="match status" value="1"/>
</dbReference>
<dbReference type="Gene3D" id="2.10.110.10">
    <property type="entry name" value="Cysteine Rich Protein"/>
    <property type="match status" value="2"/>
</dbReference>
<dbReference type="Pfam" id="PF00412">
    <property type="entry name" value="LIM"/>
    <property type="match status" value="2"/>
</dbReference>
<feature type="domain" description="LIM zinc-binding" evidence="6">
    <location>
        <begin position="61"/>
        <end position="121"/>
    </location>
</feature>
<dbReference type="GO" id="GO:0046872">
    <property type="term" value="F:metal ion binding"/>
    <property type="evidence" value="ECO:0007669"/>
    <property type="project" value="UniProtKB-KW"/>
</dbReference>
<dbReference type="AlphaFoldDB" id="A0AAE1YRQ8"/>
<evidence type="ECO:0000259" key="6">
    <source>
        <dbReference type="PROSITE" id="PS50023"/>
    </source>
</evidence>